<keyword evidence="1" id="KW-0732">Signal</keyword>
<evidence type="ECO:0000259" key="6">
    <source>
        <dbReference type="PROSITE" id="PS50835"/>
    </source>
</evidence>
<dbReference type="Ensembl" id="ENSSANT00000059881.1">
    <property type="protein sequence ID" value="ENSSANP00000056272.1"/>
    <property type="gene ID" value="ENSSANG00000028211.1"/>
</dbReference>
<evidence type="ECO:0000256" key="3">
    <source>
        <dbReference type="ARBA" id="ARBA00023170"/>
    </source>
</evidence>
<dbReference type="GO" id="GO:0002250">
    <property type="term" value="P:adaptive immune response"/>
    <property type="evidence" value="ECO:0007669"/>
    <property type="project" value="UniProtKB-KW"/>
</dbReference>
<dbReference type="Proteomes" id="UP000472260">
    <property type="component" value="Unassembled WGS sequence"/>
</dbReference>
<evidence type="ECO:0000256" key="4">
    <source>
        <dbReference type="ARBA" id="ARBA00023319"/>
    </source>
</evidence>
<feature type="domain" description="Ig-like" evidence="6">
    <location>
        <begin position="10"/>
        <end position="115"/>
    </location>
</feature>
<dbReference type="SMART" id="SM00409">
    <property type="entry name" value="IG"/>
    <property type="match status" value="1"/>
</dbReference>
<evidence type="ECO:0000256" key="1">
    <source>
        <dbReference type="ARBA" id="ARBA00022729"/>
    </source>
</evidence>
<dbReference type="Pfam" id="PF07686">
    <property type="entry name" value="V-set"/>
    <property type="match status" value="1"/>
</dbReference>
<accession>A0A671PJB6</accession>
<sequence length="116" mass="12945">MLSSSLIVFPDTVLANAITSRSTKQHVLEGGKVTISCNYSGSNINSLQWYRQSSKTAPEFILQAFERSGLQQKDRYVAKVQMNEKQLILEISKTEMADAVIYYCALVKLASIHLSV</sequence>
<reference evidence="7" key="1">
    <citation type="submission" date="2025-08" db="UniProtKB">
        <authorList>
            <consortium name="Ensembl"/>
        </authorList>
    </citation>
    <scope>IDENTIFICATION</scope>
</reference>
<evidence type="ECO:0000256" key="5">
    <source>
        <dbReference type="ARBA" id="ARBA00043266"/>
    </source>
</evidence>
<organism evidence="7 8">
    <name type="scientific">Sinocyclocheilus anshuiensis</name>
    <dbReference type="NCBI Taxonomy" id="1608454"/>
    <lineage>
        <taxon>Eukaryota</taxon>
        <taxon>Metazoa</taxon>
        <taxon>Chordata</taxon>
        <taxon>Craniata</taxon>
        <taxon>Vertebrata</taxon>
        <taxon>Euteleostomi</taxon>
        <taxon>Actinopterygii</taxon>
        <taxon>Neopterygii</taxon>
        <taxon>Teleostei</taxon>
        <taxon>Ostariophysi</taxon>
        <taxon>Cypriniformes</taxon>
        <taxon>Cyprinidae</taxon>
        <taxon>Cyprininae</taxon>
        <taxon>Sinocyclocheilus</taxon>
    </lineage>
</organism>
<dbReference type="InterPro" id="IPR013783">
    <property type="entry name" value="Ig-like_fold"/>
</dbReference>
<keyword evidence="5" id="KW-0391">Immunity</keyword>
<reference evidence="7" key="2">
    <citation type="submission" date="2025-09" db="UniProtKB">
        <authorList>
            <consortium name="Ensembl"/>
        </authorList>
    </citation>
    <scope>IDENTIFICATION</scope>
</reference>
<evidence type="ECO:0000313" key="8">
    <source>
        <dbReference type="Proteomes" id="UP000472260"/>
    </source>
</evidence>
<dbReference type="InterPro" id="IPR036179">
    <property type="entry name" value="Ig-like_dom_sf"/>
</dbReference>
<keyword evidence="4" id="KW-0393">Immunoglobulin domain</keyword>
<dbReference type="SUPFAM" id="SSF48726">
    <property type="entry name" value="Immunoglobulin"/>
    <property type="match status" value="1"/>
</dbReference>
<dbReference type="Gene3D" id="2.60.40.10">
    <property type="entry name" value="Immunoglobulins"/>
    <property type="match status" value="1"/>
</dbReference>
<keyword evidence="3" id="KW-0675">Receptor</keyword>
<keyword evidence="5" id="KW-1279">T cell receptor</keyword>
<evidence type="ECO:0000256" key="2">
    <source>
        <dbReference type="ARBA" id="ARBA00023130"/>
    </source>
</evidence>
<dbReference type="InterPro" id="IPR013106">
    <property type="entry name" value="Ig_V-set"/>
</dbReference>
<keyword evidence="8" id="KW-1185">Reference proteome</keyword>
<dbReference type="SMART" id="SM00406">
    <property type="entry name" value="IGv"/>
    <property type="match status" value="1"/>
</dbReference>
<dbReference type="InterPro" id="IPR051287">
    <property type="entry name" value="TCR_variable_region"/>
</dbReference>
<proteinExistence type="predicted"/>
<dbReference type="PANTHER" id="PTHR19367:SF18">
    <property type="entry name" value="T CELL RECEPTOR ALPHA VARIABLE 16"/>
    <property type="match status" value="1"/>
</dbReference>
<dbReference type="PROSITE" id="PS50835">
    <property type="entry name" value="IG_LIKE"/>
    <property type="match status" value="1"/>
</dbReference>
<dbReference type="PANTHER" id="PTHR19367">
    <property type="entry name" value="T-CELL RECEPTOR ALPHA CHAIN V REGION"/>
    <property type="match status" value="1"/>
</dbReference>
<keyword evidence="2" id="KW-1064">Adaptive immunity</keyword>
<name>A0A671PJB6_9TELE</name>
<dbReference type="GO" id="GO:0042101">
    <property type="term" value="C:T cell receptor complex"/>
    <property type="evidence" value="ECO:0007669"/>
    <property type="project" value="UniProtKB-KW"/>
</dbReference>
<dbReference type="InterPro" id="IPR007110">
    <property type="entry name" value="Ig-like_dom"/>
</dbReference>
<evidence type="ECO:0000313" key="7">
    <source>
        <dbReference type="Ensembl" id="ENSSANP00000056272.1"/>
    </source>
</evidence>
<protein>
    <submittedName>
        <fullName evidence="7">Si:ch211-106g8.56</fullName>
    </submittedName>
</protein>
<dbReference type="AlphaFoldDB" id="A0A671PJB6"/>
<dbReference type="InterPro" id="IPR003599">
    <property type="entry name" value="Ig_sub"/>
</dbReference>